<proteinExistence type="predicted"/>
<dbReference type="InterPro" id="IPR011658">
    <property type="entry name" value="PA14_dom"/>
</dbReference>
<dbReference type="Pfam" id="PF07631">
    <property type="entry name" value="PSD4"/>
    <property type="match status" value="1"/>
</dbReference>
<evidence type="ECO:0000259" key="1">
    <source>
        <dbReference type="PROSITE" id="PS51820"/>
    </source>
</evidence>
<dbReference type="Pfam" id="PF07691">
    <property type="entry name" value="PA14"/>
    <property type="match status" value="1"/>
</dbReference>
<dbReference type="InterPro" id="IPR013042">
    <property type="entry name" value="DUF1592"/>
</dbReference>
<sequence>PAPDNKEYKAEEFSMRWSGSVFAEETGDHEFIVTSENGVRLWVNDMNLKLIEGWVSSGELRELTGTVRLIGGRAYPLRLDFFKYKSNSASVKLEWHPPHGTRQVIPARSLSPHSTKSTFVIRQPFPPDDSSIGYERGSAVSKQWDEAATFAAIETANWVAENLDQLASTSMTDKDRLAKTRAFSQQFAERAFRRPLTAEQQLFFADSRFADSKPASDSVKEIVLLSLKSPRFLYPDLGQADDYSVATRLAIGLWDSMPDDELLRAAAAGRLKTPDEARQQALRMLSDPRSRAKLRDTFHHWLGIDHAEEIAKDTEQYPDYDKSLEADLRTSLNIFLDNIVWRTAGADFRKLLNSRHLPLNERLARLYGAQRV</sequence>
<dbReference type="AlphaFoldDB" id="A0A382N706"/>
<dbReference type="PROSITE" id="PS51820">
    <property type="entry name" value="PA14"/>
    <property type="match status" value="1"/>
</dbReference>
<organism evidence="2">
    <name type="scientific">marine metagenome</name>
    <dbReference type="NCBI Taxonomy" id="408172"/>
    <lineage>
        <taxon>unclassified sequences</taxon>
        <taxon>metagenomes</taxon>
        <taxon>ecological metagenomes</taxon>
    </lineage>
</organism>
<evidence type="ECO:0000313" key="2">
    <source>
        <dbReference type="EMBL" id="SVC56943.1"/>
    </source>
</evidence>
<name>A0A382N706_9ZZZZ</name>
<accession>A0A382N706</accession>
<dbReference type="SUPFAM" id="SSF56988">
    <property type="entry name" value="Anthrax protective antigen"/>
    <property type="match status" value="1"/>
</dbReference>
<dbReference type="Gene3D" id="3.90.182.10">
    <property type="entry name" value="Toxin - Anthrax Protective Antigen,domain 1"/>
    <property type="match status" value="1"/>
</dbReference>
<feature type="domain" description="PA14" evidence="1">
    <location>
        <begin position="1"/>
        <end position="109"/>
    </location>
</feature>
<gene>
    <name evidence="2" type="ORF">METZ01_LOCUS309797</name>
</gene>
<dbReference type="EMBL" id="UINC01098428">
    <property type="protein sequence ID" value="SVC56943.1"/>
    <property type="molecule type" value="Genomic_DNA"/>
</dbReference>
<reference evidence="2" key="1">
    <citation type="submission" date="2018-05" db="EMBL/GenBank/DDBJ databases">
        <authorList>
            <person name="Lanie J.A."/>
            <person name="Ng W.-L."/>
            <person name="Kazmierczak K.M."/>
            <person name="Andrzejewski T.M."/>
            <person name="Davidsen T.M."/>
            <person name="Wayne K.J."/>
            <person name="Tettelin H."/>
            <person name="Glass J.I."/>
            <person name="Rusch D."/>
            <person name="Podicherti R."/>
            <person name="Tsui H.-C.T."/>
            <person name="Winkler M.E."/>
        </authorList>
    </citation>
    <scope>NUCLEOTIDE SEQUENCE</scope>
</reference>
<feature type="non-terminal residue" evidence="2">
    <location>
        <position position="372"/>
    </location>
</feature>
<feature type="non-terminal residue" evidence="2">
    <location>
        <position position="1"/>
    </location>
</feature>
<dbReference type="InterPro" id="IPR037524">
    <property type="entry name" value="PA14/GLEYA"/>
</dbReference>
<protein>
    <recommendedName>
        <fullName evidence="1">PA14 domain-containing protein</fullName>
    </recommendedName>
</protein>